<dbReference type="OrthoDB" id="5323496at2"/>
<proteinExistence type="predicted"/>
<gene>
    <name evidence="2" type="ORF">BCM31_02490</name>
</gene>
<evidence type="ECO:0000313" key="2">
    <source>
        <dbReference type="EMBL" id="PKT80848.1"/>
    </source>
</evidence>
<keyword evidence="1" id="KW-0812">Transmembrane</keyword>
<dbReference type="GeneID" id="97289612"/>
<dbReference type="EMBL" id="MBPK01000040">
    <property type="protein sequence ID" value="PKT80848.1"/>
    <property type="molecule type" value="Genomic_DNA"/>
</dbReference>
<dbReference type="RefSeq" id="WP_006801780.1">
    <property type="nucleotide sequence ID" value="NZ_CABKOI010000021.1"/>
</dbReference>
<organism evidence="2 3">
    <name type="scientific">Helicobacter winghamensis</name>
    <dbReference type="NCBI Taxonomy" id="157268"/>
    <lineage>
        <taxon>Bacteria</taxon>
        <taxon>Pseudomonadati</taxon>
        <taxon>Campylobacterota</taxon>
        <taxon>Epsilonproteobacteria</taxon>
        <taxon>Campylobacterales</taxon>
        <taxon>Helicobacteraceae</taxon>
        <taxon>Helicobacter</taxon>
    </lineage>
</organism>
<dbReference type="Proteomes" id="UP000233350">
    <property type="component" value="Unassembled WGS sequence"/>
</dbReference>
<dbReference type="STRING" id="556267.HWAG_00088"/>
<keyword evidence="3" id="KW-1185">Reference proteome</keyword>
<keyword evidence="1" id="KW-0472">Membrane</keyword>
<sequence length="162" mass="19110">MKKCCPKLPIAFIIVFIVSAFIYYQYSFTSLLKIDFTQDSFYSYTQEGVSLFVPESKRYNLCIYNGFLKEQEAFLQRQLGNGIPLLAIDFYQQGQNIFKEKNFNLIRISSSLMLKLIHGFNLKTLPQCFIIKQDIKNPMQYTHLKDFGFYKVINFKTDNKEK</sequence>
<evidence type="ECO:0000256" key="1">
    <source>
        <dbReference type="SAM" id="Phobius"/>
    </source>
</evidence>
<comment type="caution">
    <text evidence="2">The sequence shown here is derived from an EMBL/GenBank/DDBJ whole genome shotgun (WGS) entry which is preliminary data.</text>
</comment>
<reference evidence="2 3" key="1">
    <citation type="submission" date="2016-07" db="EMBL/GenBank/DDBJ databases">
        <title>Detection of Helicobacter winghamensis from caecal content of red fox (Vulpes vulpes).</title>
        <authorList>
            <person name="Zanoni R.G."/>
            <person name="Florio D."/>
            <person name="Caffara M."/>
            <person name="Renzi M."/>
            <person name="Parisi A."/>
            <person name="Pasquali F."/>
            <person name="Manfreda G."/>
        </authorList>
    </citation>
    <scope>NUCLEOTIDE SEQUENCE [LARGE SCALE GENOMIC DNA]</scope>
    <source>
        <strain evidence="2 3">295_13</strain>
    </source>
</reference>
<feature type="transmembrane region" description="Helical" evidence="1">
    <location>
        <begin position="7"/>
        <end position="26"/>
    </location>
</feature>
<evidence type="ECO:0000313" key="3">
    <source>
        <dbReference type="Proteomes" id="UP000233350"/>
    </source>
</evidence>
<accession>A0A2N3PIU8</accession>
<keyword evidence="1" id="KW-1133">Transmembrane helix</keyword>
<name>A0A2N3PIU8_9HELI</name>
<dbReference type="AlphaFoldDB" id="A0A2N3PIU8"/>
<protein>
    <submittedName>
        <fullName evidence="2">Uncharacterized protein</fullName>
    </submittedName>
</protein>